<dbReference type="InterPro" id="IPR050237">
    <property type="entry name" value="ATP-dep_AMP-bd_enzyme"/>
</dbReference>
<keyword evidence="3" id="KW-0436">Ligase</keyword>
<dbReference type="InterPro" id="IPR000873">
    <property type="entry name" value="AMP-dep_synth/lig_dom"/>
</dbReference>
<reference evidence="3 4" key="1">
    <citation type="journal article" date="2020" name="ISME J.">
        <title>Comparative genomics reveals insights into cyanobacterial evolution and habitat adaptation.</title>
        <authorList>
            <person name="Chen M.Y."/>
            <person name="Teng W.K."/>
            <person name="Zhao L."/>
            <person name="Hu C.X."/>
            <person name="Zhou Y.K."/>
            <person name="Han B.P."/>
            <person name="Song L.R."/>
            <person name="Shu W.S."/>
        </authorList>
    </citation>
    <scope>NUCLEOTIDE SEQUENCE [LARGE SCALE GENOMIC DNA]</scope>
    <source>
        <strain evidence="3 4">FACHB-119</strain>
    </source>
</reference>
<dbReference type="PANTHER" id="PTHR43767">
    <property type="entry name" value="LONG-CHAIN-FATTY-ACID--COA LIGASE"/>
    <property type="match status" value="1"/>
</dbReference>
<gene>
    <name evidence="3" type="ORF">H6G83_07780</name>
</gene>
<keyword evidence="4" id="KW-1185">Reference proteome</keyword>
<organism evidence="3 4">
    <name type="scientific">Anabaena azotica FACHB-119</name>
    <dbReference type="NCBI Taxonomy" id="947527"/>
    <lineage>
        <taxon>Bacteria</taxon>
        <taxon>Bacillati</taxon>
        <taxon>Cyanobacteriota</taxon>
        <taxon>Cyanophyceae</taxon>
        <taxon>Nostocales</taxon>
        <taxon>Nostocaceae</taxon>
        <taxon>Anabaena</taxon>
        <taxon>Anabaena azotica</taxon>
    </lineage>
</organism>
<dbReference type="PROSITE" id="PS00455">
    <property type="entry name" value="AMP_BINDING"/>
    <property type="match status" value="1"/>
</dbReference>
<dbReference type="InterPro" id="IPR042099">
    <property type="entry name" value="ANL_N_sf"/>
</dbReference>
<dbReference type="Pfam" id="PF00501">
    <property type="entry name" value="AMP-binding"/>
    <property type="match status" value="1"/>
</dbReference>
<evidence type="ECO:0000313" key="3">
    <source>
        <dbReference type="EMBL" id="MBD2500518.1"/>
    </source>
</evidence>
<name>A0ABR8D264_9NOST</name>
<dbReference type="CDD" id="cd05936">
    <property type="entry name" value="FC-FACS_FadD_like"/>
    <property type="match status" value="1"/>
</dbReference>
<comment type="caution">
    <text evidence="3">The sequence shown here is derived from an EMBL/GenBank/DDBJ whole genome shotgun (WGS) entry which is preliminary data.</text>
</comment>
<proteinExistence type="predicted"/>
<dbReference type="InterPro" id="IPR025110">
    <property type="entry name" value="AMP-bd_C"/>
</dbReference>
<sequence length="505" mass="55986">MNIASHVERGCQLYPDKIALIFEDKSFTYKQLNELVNCLANSLSGLGIKKGDRVALFLPNIPEFIISYLGILKIGAVAVSINVMLKNAEVSYILNDCDAKAIITTEVQSQQVPEADLPQLQHILIAEGKASKGVSLTELMEKASPHARAVAMDRHAPACIVYTSGTTGFPKGATLSHGNVISNMYAHNRCCGMTPNDRLLLFLPLFHCFGQNAILNAGLNVCATIILHRRFKMEQVLHSIAHDQITMFFGVPTIYINLLSTETSGYNFSDIRYYFSAAAPMPVEIAQTWLDKYGKVIHEGYGLTETSPCACYNHDLKYKLGSIGAPIENVEMAIVDDHGHQLPPGEVGQIIIRGPNVMLGYWNRPFETAEVIKNGWFYTGDIGYMDEDGFFYIVDRLKDMINVSGFKVYPTEVENVIYQHPAVVEAAVYGVADTVKGEIIKANIILKPDHQITAQQITEFCQERMAAYKVPHEIIFVDSLPKNPTGKVLKRVLRQQSPQLSTVGI</sequence>
<dbReference type="RefSeq" id="WP_190469436.1">
    <property type="nucleotide sequence ID" value="NZ_JACJSG010000008.1"/>
</dbReference>
<protein>
    <submittedName>
        <fullName evidence="3">Long-chain fatty acid--CoA ligase</fullName>
    </submittedName>
</protein>
<dbReference type="GO" id="GO:0016874">
    <property type="term" value="F:ligase activity"/>
    <property type="evidence" value="ECO:0007669"/>
    <property type="project" value="UniProtKB-KW"/>
</dbReference>
<feature type="domain" description="AMP-dependent synthetase/ligase" evidence="1">
    <location>
        <begin position="8"/>
        <end position="362"/>
    </location>
</feature>
<dbReference type="EMBL" id="JACJSG010000008">
    <property type="protein sequence ID" value="MBD2500518.1"/>
    <property type="molecule type" value="Genomic_DNA"/>
</dbReference>
<dbReference type="NCBIfam" id="NF004837">
    <property type="entry name" value="PRK06187.1"/>
    <property type="match status" value="1"/>
</dbReference>
<dbReference type="Proteomes" id="UP000661112">
    <property type="component" value="Unassembled WGS sequence"/>
</dbReference>
<evidence type="ECO:0000259" key="1">
    <source>
        <dbReference type="Pfam" id="PF00501"/>
    </source>
</evidence>
<dbReference type="InterPro" id="IPR020845">
    <property type="entry name" value="AMP-binding_CS"/>
</dbReference>
<dbReference type="SUPFAM" id="SSF56801">
    <property type="entry name" value="Acetyl-CoA synthetase-like"/>
    <property type="match status" value="1"/>
</dbReference>
<accession>A0ABR8D264</accession>
<evidence type="ECO:0000313" key="4">
    <source>
        <dbReference type="Proteomes" id="UP000661112"/>
    </source>
</evidence>
<dbReference type="PANTHER" id="PTHR43767:SF1">
    <property type="entry name" value="NONRIBOSOMAL PEPTIDE SYNTHASE PES1 (EUROFUNG)-RELATED"/>
    <property type="match status" value="1"/>
</dbReference>
<dbReference type="Pfam" id="PF13193">
    <property type="entry name" value="AMP-binding_C"/>
    <property type="match status" value="1"/>
</dbReference>
<dbReference type="Gene3D" id="3.30.300.30">
    <property type="match status" value="1"/>
</dbReference>
<dbReference type="Gene3D" id="3.40.50.12780">
    <property type="entry name" value="N-terminal domain of ligase-like"/>
    <property type="match status" value="1"/>
</dbReference>
<feature type="domain" description="AMP-binding enzyme C-terminal" evidence="2">
    <location>
        <begin position="412"/>
        <end position="487"/>
    </location>
</feature>
<evidence type="ECO:0000259" key="2">
    <source>
        <dbReference type="Pfam" id="PF13193"/>
    </source>
</evidence>
<dbReference type="InterPro" id="IPR045851">
    <property type="entry name" value="AMP-bd_C_sf"/>
</dbReference>